<keyword evidence="1" id="KW-1133">Transmembrane helix</keyword>
<keyword evidence="1" id="KW-0472">Membrane</keyword>
<evidence type="ECO:0000313" key="2">
    <source>
        <dbReference type="EMBL" id="QOR58775.1"/>
    </source>
</evidence>
<protein>
    <submittedName>
        <fullName evidence="2">Uncharacterized protein</fullName>
    </submittedName>
</protein>
<dbReference type="EMBL" id="MT774383">
    <property type="protein sequence ID" value="QOR58775.1"/>
    <property type="molecule type" value="Genomic_DNA"/>
</dbReference>
<dbReference type="KEGG" id="vg:65129256"/>
<sequence>MKKLLIVVLIIALINLFITIIILNKSEYRRNTNLTNVFPDTTVTNIRIDSVTYDIKQIDSTIIKYNEYEKDIENKILSIDDSATVVLFYELIRSSSTGGRR</sequence>
<feature type="transmembrane region" description="Helical" evidence="1">
    <location>
        <begin position="6"/>
        <end position="23"/>
    </location>
</feature>
<name>A0A7M1RWH2_9CAUD</name>
<evidence type="ECO:0000256" key="1">
    <source>
        <dbReference type="SAM" id="Phobius"/>
    </source>
</evidence>
<dbReference type="RefSeq" id="YP_010110933.1">
    <property type="nucleotide sequence ID" value="NC_055876.1"/>
</dbReference>
<organism evidence="2 3">
    <name type="scientific">uncultured phage cr11_1</name>
    <dbReference type="NCBI Taxonomy" id="2772067"/>
    <lineage>
        <taxon>Viruses</taxon>
        <taxon>Duplodnaviria</taxon>
        <taxon>Heunggongvirae</taxon>
        <taxon>Uroviricota</taxon>
        <taxon>Caudoviricetes</taxon>
        <taxon>Crassvirales</taxon>
        <taxon>Intestiviridae</taxon>
        <taxon>Crudevirinae</taxon>
        <taxon>Delmidovirus</taxon>
        <taxon>Delmidovirus splanchnicus</taxon>
    </lineage>
</organism>
<evidence type="ECO:0000313" key="3">
    <source>
        <dbReference type="Proteomes" id="UP000593979"/>
    </source>
</evidence>
<keyword evidence="1" id="KW-0812">Transmembrane</keyword>
<dbReference type="GeneID" id="65129256"/>
<keyword evidence="3" id="KW-1185">Reference proteome</keyword>
<reference evidence="2 3" key="1">
    <citation type="submission" date="2020-07" db="EMBL/GenBank/DDBJ databases">
        <title>Taxonomic proposal: Crassvirales, a new order of highly abundant and diverse bacterial viruses.</title>
        <authorList>
            <person name="Shkoporov A.N."/>
            <person name="Stockdale S.R."/>
            <person name="Guerin E."/>
            <person name="Ross R.P."/>
            <person name="Hill C."/>
        </authorList>
    </citation>
    <scope>NUCLEOTIDE SEQUENCE [LARGE SCALE GENOMIC DNA]</scope>
</reference>
<dbReference type="Proteomes" id="UP000593979">
    <property type="component" value="Segment"/>
</dbReference>
<accession>A0A7M1RWH2</accession>
<proteinExistence type="predicted"/>